<dbReference type="PATRIC" id="fig|135735.6.peg.2550"/>
<dbReference type="AlphaFoldDB" id="A0A1X7ECN1"/>
<reference evidence="2" key="2">
    <citation type="submission" date="2015-06" db="EMBL/GenBank/DDBJ databases">
        <title>Genome Sequence of Bacillus endophyticus and Analysis of its Companion Mechanism in the Ketogulonigenium vulgare-Bacillus strain Consortium.</title>
        <authorList>
            <person name="Jia N."/>
            <person name="Du J."/>
            <person name="Ding M.-Z."/>
            <person name="Gao F."/>
            <person name="Yuan Y.-J."/>
        </authorList>
    </citation>
    <scope>NUCLEOTIDE SEQUENCE [LARGE SCALE GENOMIC DNA]</scope>
    <source>
        <strain evidence="2">Hbe603</strain>
    </source>
</reference>
<gene>
    <name evidence="1" type="ORF">BEH_12170</name>
</gene>
<evidence type="ECO:0000313" key="1">
    <source>
        <dbReference type="EMBL" id="AKO92776.1"/>
    </source>
</evidence>
<name>A0A1X7ECN1_9BACI</name>
<dbReference type="EMBL" id="CP011974">
    <property type="protein sequence ID" value="AKO92776.1"/>
    <property type="molecule type" value="Genomic_DNA"/>
</dbReference>
<organism evidence="1 2">
    <name type="scientific">Priestia filamentosa</name>
    <dbReference type="NCBI Taxonomy" id="1402861"/>
    <lineage>
        <taxon>Bacteria</taxon>
        <taxon>Bacillati</taxon>
        <taxon>Bacillota</taxon>
        <taxon>Bacilli</taxon>
        <taxon>Bacillales</taxon>
        <taxon>Bacillaceae</taxon>
        <taxon>Priestia</taxon>
    </lineage>
</organism>
<protein>
    <submittedName>
        <fullName evidence="1">Uncharacterized protein</fullName>
    </submittedName>
</protein>
<evidence type="ECO:0000313" key="2">
    <source>
        <dbReference type="Proteomes" id="UP000036202"/>
    </source>
</evidence>
<keyword evidence="2" id="KW-1185">Reference proteome</keyword>
<proteinExistence type="predicted"/>
<sequence length="65" mass="7668">MIIAEALFALIIFFMLNLLCDTFLTKKESSLKRLGIVSYVQTMIVMILFFDILIFRSSYKYQKSF</sequence>
<accession>A0A0H4KIZ4</accession>
<accession>A0A1X7ECN1</accession>
<reference evidence="1 2" key="1">
    <citation type="journal article" date="2015" name="PLoS ONE">
        <title>Genome Sequence of Bacillus endophyticus and Analysis of Its Companion Mechanism in the Ketogulonigenium vulgare-Bacillus Strain Consortium.</title>
        <authorList>
            <person name="Jia N."/>
            <person name="Du J."/>
            <person name="Ding M.Z."/>
            <person name="Gao F."/>
            <person name="Yuan Y.J."/>
        </authorList>
    </citation>
    <scope>NUCLEOTIDE SEQUENCE [LARGE SCALE GENOMIC DNA]</scope>
    <source>
        <strain evidence="1 2">Hbe603</strain>
    </source>
</reference>
<dbReference type="Proteomes" id="UP000036202">
    <property type="component" value="Chromosome"/>
</dbReference>
<dbReference type="KEGG" id="beo:BEH_12170"/>